<keyword evidence="4" id="KW-1185">Reference proteome</keyword>
<keyword evidence="2" id="KW-1133">Transmembrane helix</keyword>
<dbReference type="AlphaFoldDB" id="A0A399G3Z5"/>
<evidence type="ECO:0000313" key="3">
    <source>
        <dbReference type="EMBL" id="UOE20851.1"/>
    </source>
</evidence>
<name>A0A399G3Z5_9ACTN</name>
<proteinExistence type="predicted"/>
<organism evidence="3 4">
    <name type="scientific">Thermobifida halotolerans</name>
    <dbReference type="NCBI Taxonomy" id="483545"/>
    <lineage>
        <taxon>Bacteria</taxon>
        <taxon>Bacillati</taxon>
        <taxon>Actinomycetota</taxon>
        <taxon>Actinomycetes</taxon>
        <taxon>Streptosporangiales</taxon>
        <taxon>Nocardiopsidaceae</taxon>
        <taxon>Thermobifida</taxon>
    </lineage>
</organism>
<feature type="region of interest" description="Disordered" evidence="1">
    <location>
        <begin position="217"/>
        <end position="275"/>
    </location>
</feature>
<protein>
    <submittedName>
        <fullName evidence="3">Uncharacterized protein</fullName>
    </submittedName>
</protein>
<keyword evidence="2" id="KW-0812">Transmembrane</keyword>
<feature type="compositionally biased region" description="Polar residues" evidence="1">
    <location>
        <begin position="219"/>
        <end position="230"/>
    </location>
</feature>
<dbReference type="Proteomes" id="UP000265719">
    <property type="component" value="Chromosome"/>
</dbReference>
<evidence type="ECO:0000256" key="1">
    <source>
        <dbReference type="SAM" id="MobiDB-lite"/>
    </source>
</evidence>
<sequence length="275" mass="30804">MPPILPLLNYLNANAPVVILGAVIVSYPIIRNLLENRRNSRDEKALRNFFEKGEKQTKRVWYAPWRKRESEFIPGTRTRMPVRDHNRVREEIETGVDASDELRDLGEAGGFFPLVITVAYEEKLEGEVNKLSPFERKIAGVEAELMVLDGVYGRIEEVMEPYSRLAERAELVKMTAENWEKDVKVSVEGATEAVKSLEGEVASLSDSVAGIVGKVMPEAQQTQSPDQGQSSEEERRGGRATGQRSGPAQEERNTRRNAVNRQNGPGQRNQGSGRE</sequence>
<dbReference type="KEGG" id="thao:NI17_006630"/>
<gene>
    <name evidence="3" type="ORF">NI17_006630</name>
</gene>
<feature type="transmembrane region" description="Helical" evidence="2">
    <location>
        <begin position="15"/>
        <end position="34"/>
    </location>
</feature>
<accession>A0A399G3Z5</accession>
<keyword evidence="2" id="KW-0472">Membrane</keyword>
<dbReference type="EMBL" id="CP063196">
    <property type="protein sequence ID" value="UOE20851.1"/>
    <property type="molecule type" value="Genomic_DNA"/>
</dbReference>
<feature type="compositionally biased region" description="Polar residues" evidence="1">
    <location>
        <begin position="256"/>
        <end position="275"/>
    </location>
</feature>
<evidence type="ECO:0000256" key="2">
    <source>
        <dbReference type="SAM" id="Phobius"/>
    </source>
</evidence>
<reference evidence="3" key="1">
    <citation type="submission" date="2020-10" db="EMBL/GenBank/DDBJ databases">
        <title>De novo genome project of the cellulose decomposer Thermobifida halotolerans type strain.</title>
        <authorList>
            <person name="Nagy I."/>
            <person name="Horvath B."/>
            <person name="Kukolya J."/>
            <person name="Nagy I."/>
            <person name="Orsini M."/>
        </authorList>
    </citation>
    <scope>NUCLEOTIDE SEQUENCE</scope>
    <source>
        <strain evidence="3">DSM 44931</strain>
    </source>
</reference>
<evidence type="ECO:0000313" key="4">
    <source>
        <dbReference type="Proteomes" id="UP000265719"/>
    </source>
</evidence>
<dbReference type="RefSeq" id="WP_068692876.1">
    <property type="nucleotide sequence ID" value="NZ_CP063196.1"/>
</dbReference>